<feature type="domain" description="Lon proteolytic" evidence="5">
    <location>
        <begin position="565"/>
        <end position="760"/>
    </location>
</feature>
<dbReference type="RefSeq" id="WP_270454972.1">
    <property type="nucleotide sequence ID" value="NZ_JADPIE010000008.1"/>
</dbReference>
<evidence type="ECO:0000256" key="4">
    <source>
        <dbReference type="SAM" id="MobiDB-lite"/>
    </source>
</evidence>
<organism evidence="6 7">
    <name type="scientific">Halonatronomonas betaini</name>
    <dbReference type="NCBI Taxonomy" id="2778430"/>
    <lineage>
        <taxon>Bacteria</taxon>
        <taxon>Bacillati</taxon>
        <taxon>Bacillota</taxon>
        <taxon>Clostridia</taxon>
        <taxon>Halanaerobiales</taxon>
        <taxon>Halarsenatibacteraceae</taxon>
        <taxon>Halonatronomonas</taxon>
    </lineage>
</organism>
<comment type="caution">
    <text evidence="6">The sequence shown here is derived from an EMBL/GenBank/DDBJ whole genome shotgun (WGS) entry which is preliminary data.</text>
</comment>
<evidence type="ECO:0000256" key="3">
    <source>
        <dbReference type="SAM" id="Coils"/>
    </source>
</evidence>
<dbReference type="Pfam" id="PF20437">
    <property type="entry name" value="LonC_helical"/>
    <property type="match status" value="1"/>
</dbReference>
<dbReference type="GO" id="GO:0005524">
    <property type="term" value="F:ATP binding"/>
    <property type="evidence" value="ECO:0007669"/>
    <property type="project" value="InterPro"/>
</dbReference>
<dbReference type="Gene3D" id="3.40.50.300">
    <property type="entry name" value="P-loop containing nucleotide triphosphate hydrolases"/>
    <property type="match status" value="2"/>
</dbReference>
<proteinExistence type="inferred from homology"/>
<feature type="active site" evidence="2">
    <location>
        <position position="698"/>
    </location>
</feature>
<dbReference type="InterPro" id="IPR027065">
    <property type="entry name" value="Lon_Prtase"/>
</dbReference>
<evidence type="ECO:0000256" key="2">
    <source>
        <dbReference type="PROSITE-ProRule" id="PRU01122"/>
    </source>
</evidence>
<evidence type="ECO:0000313" key="6">
    <source>
        <dbReference type="EMBL" id="MBF8437912.1"/>
    </source>
</evidence>
<dbReference type="SUPFAM" id="SSF54211">
    <property type="entry name" value="Ribosomal protein S5 domain 2-like"/>
    <property type="match status" value="1"/>
</dbReference>
<keyword evidence="1 2" id="KW-0645">Protease</keyword>
<evidence type="ECO:0000259" key="5">
    <source>
        <dbReference type="PROSITE" id="PS51786"/>
    </source>
</evidence>
<feature type="region of interest" description="Disordered" evidence="4">
    <location>
        <begin position="779"/>
        <end position="804"/>
    </location>
</feature>
<name>A0A931AT08_9FIRM</name>
<dbReference type="PRINTS" id="PR00830">
    <property type="entry name" value="ENDOLAPTASE"/>
</dbReference>
<reference evidence="6" key="1">
    <citation type="submission" date="2020-11" db="EMBL/GenBank/DDBJ databases">
        <title>Halonatronomonas betainensis gen. nov., sp. nov. a novel haloalkaliphilic representative of the family Halanaerobiacae capable of betaine degradation.</title>
        <authorList>
            <person name="Boltyanskaya Y."/>
            <person name="Kevbrin V."/>
            <person name="Detkova E."/>
            <person name="Grouzdev D.S."/>
            <person name="Koziaeva V."/>
            <person name="Zhilina T."/>
        </authorList>
    </citation>
    <scope>NUCLEOTIDE SEQUENCE</scope>
    <source>
        <strain evidence="6">Z-7014</strain>
    </source>
</reference>
<dbReference type="Gene3D" id="1.10.8.60">
    <property type="match status" value="1"/>
</dbReference>
<dbReference type="EMBL" id="JADPIE010000008">
    <property type="protein sequence ID" value="MBF8437912.1"/>
    <property type="molecule type" value="Genomic_DNA"/>
</dbReference>
<dbReference type="GO" id="GO:0030163">
    <property type="term" value="P:protein catabolic process"/>
    <property type="evidence" value="ECO:0007669"/>
    <property type="project" value="InterPro"/>
</dbReference>
<dbReference type="Pfam" id="PF20436">
    <property type="entry name" value="LonB_AAA-LID"/>
    <property type="match status" value="1"/>
</dbReference>
<keyword evidence="2" id="KW-0378">Hydrolase</keyword>
<feature type="active site" evidence="2">
    <location>
        <position position="655"/>
    </location>
</feature>
<dbReference type="GO" id="GO:0006508">
    <property type="term" value="P:proteolysis"/>
    <property type="evidence" value="ECO:0007669"/>
    <property type="project" value="UniProtKB-KW"/>
</dbReference>
<feature type="compositionally biased region" description="Basic and acidic residues" evidence="4">
    <location>
        <begin position="779"/>
        <end position="792"/>
    </location>
</feature>
<evidence type="ECO:0000256" key="1">
    <source>
        <dbReference type="ARBA" id="ARBA00022670"/>
    </source>
</evidence>
<dbReference type="Gene3D" id="3.30.230.10">
    <property type="match status" value="1"/>
</dbReference>
<feature type="coiled-coil region" evidence="3">
    <location>
        <begin position="201"/>
        <end position="246"/>
    </location>
</feature>
<accession>A0A931AT08</accession>
<dbReference type="InterPro" id="IPR046844">
    <property type="entry name" value="Lon-like_helical"/>
</dbReference>
<comment type="similarity">
    <text evidence="2">Belongs to the peptidase S16 family.</text>
</comment>
<dbReference type="SUPFAM" id="SSF52540">
    <property type="entry name" value="P-loop containing nucleoside triphosphate hydrolases"/>
    <property type="match status" value="1"/>
</dbReference>
<dbReference type="EC" id="3.4.21.53" evidence="2"/>
<dbReference type="AlphaFoldDB" id="A0A931AT08"/>
<comment type="catalytic activity">
    <reaction evidence="2">
        <text>Hydrolysis of proteins in presence of ATP.</text>
        <dbReference type="EC" id="3.4.21.53"/>
    </reaction>
</comment>
<keyword evidence="2" id="KW-0720">Serine protease</keyword>
<dbReference type="Proteomes" id="UP000621436">
    <property type="component" value="Unassembled WGS sequence"/>
</dbReference>
<sequence>MTRLSAEELRCLCLSEELDFKTTDDLDKYEEDIIGQRRAVEAVDFGCTIDREGYNIFMAGIPGTGKKTYARKIANKKADKLETPDDLIYIFNFSNSENPKALTIPAGRGKHLRDEMERMVEELKEEIPNQFEGEEFEEKRNEIMAEYQRKSNKMMEDFDQEIREEGFMLQNTKQGPVPVPLDENGEPLEQDDYQKYDEEKRQEIRNKSQDIKKRLEKLLRKIREMKEEAQEEMDDLKSKMGLAVVQPIIDQLKHRFSDCGEEIIEYFNDVQEDILENLDQFIDDQKENQLPFPVQFQGDDNFLTRYKVNLLVDNSKTEGGPVIHETNPTYYNLFGKIEGKSQMGTITTDFTMIKAGAIHKANGGYLVLQARDVLTNPFSWETLKRALINQELKVENIGEQYRTFPISSLKPEAFDIDVKVILIGNPYIYRLLYHYDEEFKKLFKIKAHFDVEMERNHENMTKFARFIASVSDREGLKHFTADAVSKIIEYSSRLTGDTKKMSTRFNKIMELLYESNTWAELEENEFVEADNILRAIDKKEDRSNLTEEKIQEMIERDHLMIDVTGEETGQINGLSVYQNGEYSFGRPSRITCQTYLGQEGVVNIEREAKMSGKIHDKGVLILSGYLGGKYAQEKPLSLSASIAFEQSYSGVDGDSASCAELLTIISSVTGLPLRQDLAITGSMNQRGKVQPIGGVNYKIEGFYQVCESRDLTGEQGVVIPEQNKENLMLKDKIVDSVESGEFNVYTITEIDEAIELFFDRPAEEVHEAVIEALDEMAENLKEMKPGAQKKEDEDIEEDKEEPRH</sequence>
<dbReference type="InterPro" id="IPR008269">
    <property type="entry name" value="Lon_proteolytic"/>
</dbReference>
<dbReference type="InterPro" id="IPR027417">
    <property type="entry name" value="P-loop_NTPase"/>
</dbReference>
<dbReference type="Pfam" id="PF13654">
    <property type="entry name" value="AAA_32"/>
    <property type="match status" value="1"/>
</dbReference>
<protein>
    <recommendedName>
        <fullName evidence="2">endopeptidase La</fullName>
        <ecNumber evidence="2">3.4.21.53</ecNumber>
    </recommendedName>
</protein>
<dbReference type="InterPro" id="IPR014721">
    <property type="entry name" value="Ribsml_uS5_D2-typ_fold_subgr"/>
</dbReference>
<keyword evidence="7" id="KW-1185">Reference proteome</keyword>
<dbReference type="GO" id="GO:0004252">
    <property type="term" value="F:serine-type endopeptidase activity"/>
    <property type="evidence" value="ECO:0007669"/>
    <property type="project" value="UniProtKB-UniRule"/>
</dbReference>
<feature type="compositionally biased region" description="Acidic residues" evidence="4">
    <location>
        <begin position="793"/>
        <end position="804"/>
    </location>
</feature>
<dbReference type="Pfam" id="PF05362">
    <property type="entry name" value="Lon_C"/>
    <property type="match status" value="1"/>
</dbReference>
<dbReference type="InterPro" id="IPR046843">
    <property type="entry name" value="LonB_AAA-LID"/>
</dbReference>
<dbReference type="PANTHER" id="PTHR10046">
    <property type="entry name" value="ATP DEPENDENT LON PROTEASE FAMILY MEMBER"/>
    <property type="match status" value="1"/>
</dbReference>
<evidence type="ECO:0000313" key="7">
    <source>
        <dbReference type="Proteomes" id="UP000621436"/>
    </source>
</evidence>
<keyword evidence="3" id="KW-0175">Coiled coil</keyword>
<dbReference type="InterPro" id="IPR041699">
    <property type="entry name" value="AAA_32"/>
</dbReference>
<dbReference type="PROSITE" id="PS51786">
    <property type="entry name" value="LON_PROTEOLYTIC"/>
    <property type="match status" value="1"/>
</dbReference>
<dbReference type="InterPro" id="IPR020568">
    <property type="entry name" value="Ribosomal_Su5_D2-typ_SF"/>
</dbReference>
<gene>
    <name evidence="6" type="ORF">I0Q91_12525</name>
</gene>
<dbReference type="GO" id="GO:0004176">
    <property type="term" value="F:ATP-dependent peptidase activity"/>
    <property type="evidence" value="ECO:0007669"/>
    <property type="project" value="UniProtKB-UniRule"/>
</dbReference>